<dbReference type="Gene3D" id="2.60.40.10">
    <property type="entry name" value="Immunoglobulins"/>
    <property type="match status" value="1"/>
</dbReference>
<reference evidence="3" key="2">
    <citation type="submission" date="2020-09" db="EMBL/GenBank/DDBJ databases">
        <authorList>
            <person name="Sun Q."/>
            <person name="Ohkuma M."/>
        </authorList>
    </citation>
    <scope>NUCLEOTIDE SEQUENCE</scope>
    <source>
        <strain evidence="3">JCM 13306</strain>
    </source>
</reference>
<dbReference type="InterPro" id="IPR036514">
    <property type="entry name" value="SGNH_hydro_sf"/>
</dbReference>
<evidence type="ECO:0000313" key="4">
    <source>
        <dbReference type="Proteomes" id="UP000623958"/>
    </source>
</evidence>
<evidence type="ECO:0000256" key="1">
    <source>
        <dbReference type="ARBA" id="ARBA00022801"/>
    </source>
</evidence>
<dbReference type="EMBL" id="BNBA01000027">
    <property type="protein sequence ID" value="GHH57764.1"/>
    <property type="molecule type" value="Genomic_DNA"/>
</dbReference>
<name>A0A919FAC3_9XANT</name>
<dbReference type="InterPro" id="IPR008979">
    <property type="entry name" value="Galactose-bd-like_sf"/>
</dbReference>
<dbReference type="GO" id="GO:0001681">
    <property type="term" value="F:sialate O-acetylesterase activity"/>
    <property type="evidence" value="ECO:0007669"/>
    <property type="project" value="InterPro"/>
</dbReference>
<gene>
    <name evidence="3" type="ORF">GCM10009090_29390</name>
</gene>
<dbReference type="Pfam" id="PF03629">
    <property type="entry name" value="SASA"/>
    <property type="match status" value="2"/>
</dbReference>
<comment type="caution">
    <text evidence="3">The sequence shown here is derived from an EMBL/GenBank/DDBJ whole genome shotgun (WGS) entry which is preliminary data.</text>
</comment>
<dbReference type="PANTHER" id="PTHR22901">
    <property type="entry name" value="SIALATE O-ACETYLESTERASE"/>
    <property type="match status" value="1"/>
</dbReference>
<proteinExistence type="predicted"/>
<sequence>MTTVGLRIRHWVPALVTAPVGLLVASILAIPVAQAQDAKAPLLHALFQDHAVLQRGQPIPVWGQAGPDEQVRVEFAGKHVTARADHEGHWQAQLPAVQAGGPYTLTARTATARQTATDVLVGDVWLCSGQSNMELQVHRTLNSRAEIAGAANDRIRLLKVPQAARPAPQDGFAAPVQWQPATSQYVGDFSATCYYFARELQKQVDVPMGLINASLGGSRIEAWLSDGALRGAGDYADALDTLALYARDPQAAYARWGERWAAWWRSLPGVAEGDAPWDPAATTTGWRAAPKQLGNYRQWGVPELAGFTGMLWYRASVRLSAEQAAQATSLALGADEIDQTWVNGRGVGSDYGGGERNYPLPPGLLHAGDNLVVVNVLNTYADGGLSGPVALHLRDGGTVPLDGAWEYRQVPERAGTPPLAPWLSASGKTTLYNAMVAPLGRYALRGALWYQGESNTGEAGAYRGLLRAYRADLRRQFGAGLPLLVVQLPNFGPAPTQPQESGWAELRRAQRDVAGEDARSGLAVAIDLGERGDIHPANKQDVGRRLARTARHVVYGEALPPSGPVPASVRREGDTVVVGFDDVDGALVAYGADGPVGFELCDAQPGSCRYAGARIRGREVVLQAPNAAAATRVRYGWADSPVVTLYDSAGLPAGPFETAIP</sequence>
<dbReference type="Proteomes" id="UP000623958">
    <property type="component" value="Unassembled WGS sequence"/>
</dbReference>
<dbReference type="PANTHER" id="PTHR22901:SF0">
    <property type="entry name" value="SIALATE O-ACETYLESTERASE"/>
    <property type="match status" value="1"/>
</dbReference>
<feature type="domain" description="Sialate O-acetylesterase" evidence="2">
    <location>
        <begin position="122"/>
        <end position="227"/>
    </location>
</feature>
<dbReference type="Gene3D" id="3.40.50.1110">
    <property type="entry name" value="SGNH hydrolase"/>
    <property type="match status" value="2"/>
</dbReference>
<dbReference type="GO" id="GO:0005975">
    <property type="term" value="P:carbohydrate metabolic process"/>
    <property type="evidence" value="ECO:0007669"/>
    <property type="project" value="TreeGrafter"/>
</dbReference>
<keyword evidence="1" id="KW-0378">Hydrolase</keyword>
<feature type="domain" description="Sialate O-acetylesterase" evidence="2">
    <location>
        <begin position="419"/>
        <end position="549"/>
    </location>
</feature>
<protein>
    <submittedName>
        <fullName evidence="3">9-O-acetylesterase</fullName>
    </submittedName>
</protein>
<dbReference type="SUPFAM" id="SSF52266">
    <property type="entry name" value="SGNH hydrolase"/>
    <property type="match status" value="1"/>
</dbReference>
<dbReference type="InterPro" id="IPR039329">
    <property type="entry name" value="SIAE"/>
</dbReference>
<dbReference type="InterPro" id="IPR005181">
    <property type="entry name" value="SASA"/>
</dbReference>
<accession>A0A919FAC3</accession>
<evidence type="ECO:0000259" key="2">
    <source>
        <dbReference type="Pfam" id="PF03629"/>
    </source>
</evidence>
<evidence type="ECO:0000313" key="3">
    <source>
        <dbReference type="EMBL" id="GHH57764.1"/>
    </source>
</evidence>
<dbReference type="SUPFAM" id="SSF49785">
    <property type="entry name" value="Galactose-binding domain-like"/>
    <property type="match status" value="1"/>
</dbReference>
<reference evidence="3" key="1">
    <citation type="journal article" date="2014" name="Int. J. Syst. Evol. Microbiol.">
        <title>Complete genome sequence of Corynebacterium casei LMG S-19264T (=DSM 44701T), isolated from a smear-ripened cheese.</title>
        <authorList>
            <consortium name="US DOE Joint Genome Institute (JGI-PGF)"/>
            <person name="Walter F."/>
            <person name="Albersmeier A."/>
            <person name="Kalinowski J."/>
            <person name="Ruckert C."/>
        </authorList>
    </citation>
    <scope>NUCLEOTIDE SEQUENCE</scope>
    <source>
        <strain evidence="3">JCM 13306</strain>
    </source>
</reference>
<dbReference type="InterPro" id="IPR013783">
    <property type="entry name" value="Ig-like_fold"/>
</dbReference>
<organism evidence="3 4">
    <name type="scientific">Xanthomonas boreopolis</name>
    <dbReference type="NCBI Taxonomy" id="86183"/>
    <lineage>
        <taxon>Bacteria</taxon>
        <taxon>Pseudomonadati</taxon>
        <taxon>Pseudomonadota</taxon>
        <taxon>Gammaproteobacteria</taxon>
        <taxon>Lysobacterales</taxon>
        <taxon>Lysobacteraceae</taxon>
        <taxon>Xanthomonas</taxon>
    </lineage>
</organism>
<dbReference type="AlphaFoldDB" id="A0A919FAC3"/>
<keyword evidence="4" id="KW-1185">Reference proteome</keyword>